<dbReference type="AlphaFoldDB" id="A0AAE4B854"/>
<protein>
    <submittedName>
        <fullName evidence="1">Uncharacterized protein</fullName>
    </submittedName>
</protein>
<comment type="caution">
    <text evidence="1">The sequence shown here is derived from an EMBL/GenBank/DDBJ whole genome shotgun (WGS) entry which is preliminary data.</text>
</comment>
<dbReference type="RefSeq" id="WP_034660397.1">
    <property type="nucleotide sequence ID" value="NZ_CP046127.1"/>
</dbReference>
<sequence length="163" mass="19436">MKIETYIYLEDKKKFVPIDDIEKIKTFVATKGDFMEQGFTNLEGTITFDHGKKGKIEDFENPDSIEELWHYYKNVLVDYMEEGYGKIYYPSLPLEIQLERKSDREIMLSLENQILVADFKEFVYQLIESGRQFIEFLKVITGRPDDSDLRDEFERIEKVYKSL</sequence>
<evidence type="ECO:0000313" key="1">
    <source>
        <dbReference type="EMBL" id="MDR4251151.1"/>
    </source>
</evidence>
<organism evidence="1 2">
    <name type="scientific">Bacillus pumilus</name>
    <name type="common">Bacillus mesentericus</name>
    <dbReference type="NCBI Taxonomy" id="1408"/>
    <lineage>
        <taxon>Bacteria</taxon>
        <taxon>Bacillati</taxon>
        <taxon>Bacillota</taxon>
        <taxon>Bacilli</taxon>
        <taxon>Bacillales</taxon>
        <taxon>Bacillaceae</taxon>
        <taxon>Bacillus</taxon>
    </lineage>
</organism>
<name>A0AAE4B854_BACPU</name>
<accession>A0AAE4B854</accession>
<reference evidence="1" key="1">
    <citation type="submission" date="2019-07" db="EMBL/GenBank/DDBJ databases">
        <title>Phylogenomic Reclassification of ATCC Bacillus Strains and Various Taxa within the Genus Bacillus.</title>
        <authorList>
            <person name="Riojas M.A."/>
            <person name="Frank A.M."/>
            <person name="Fenn S.L."/>
            <person name="King S."/>
            <person name="Brower S."/>
            <person name="Hazbon M.H."/>
        </authorList>
    </citation>
    <scope>NUCLEOTIDE SEQUENCE</scope>
    <source>
        <strain evidence="1">ATCC 27142</strain>
    </source>
</reference>
<dbReference type="EMBL" id="VKQA01000003">
    <property type="protein sequence ID" value="MDR4251151.1"/>
    <property type="molecule type" value="Genomic_DNA"/>
</dbReference>
<gene>
    <name evidence="1" type="ORF">FO508_12465</name>
</gene>
<dbReference type="Proteomes" id="UP001182042">
    <property type="component" value="Unassembled WGS sequence"/>
</dbReference>
<evidence type="ECO:0000313" key="2">
    <source>
        <dbReference type="Proteomes" id="UP001182042"/>
    </source>
</evidence>
<proteinExistence type="predicted"/>